<evidence type="ECO:0000259" key="7">
    <source>
        <dbReference type="PROSITE" id="PS50110"/>
    </source>
</evidence>
<keyword evidence="4" id="KW-0238">DNA-binding</keyword>
<evidence type="ECO:0000313" key="9">
    <source>
        <dbReference type="Proteomes" id="UP000316292"/>
    </source>
</evidence>
<sequence length="85" mass="9544">AEKRTDLVVLDLRLPDMSGYDVCTELRRIYHPWILPVVMLTGLKEHKDQLRGFKHGADAYIIKPVTASDLVTTVGALLSLVEKRG</sequence>
<name>A0A538S659_UNCEI</name>
<dbReference type="SUPFAM" id="SSF52172">
    <property type="entry name" value="CheY-like"/>
    <property type="match status" value="1"/>
</dbReference>
<dbReference type="Proteomes" id="UP000316292">
    <property type="component" value="Unassembled WGS sequence"/>
</dbReference>
<dbReference type="Pfam" id="PF00072">
    <property type="entry name" value="Response_reg"/>
    <property type="match status" value="1"/>
</dbReference>
<reference evidence="8 9" key="1">
    <citation type="journal article" date="2019" name="Nat. Microbiol.">
        <title>Mediterranean grassland soil C-N compound turnover is dependent on rainfall and depth, and is mediated by genomically divergent microorganisms.</title>
        <authorList>
            <person name="Diamond S."/>
            <person name="Andeer P.F."/>
            <person name="Li Z."/>
            <person name="Crits-Christoph A."/>
            <person name="Burstein D."/>
            <person name="Anantharaman K."/>
            <person name="Lane K.R."/>
            <person name="Thomas B.C."/>
            <person name="Pan C."/>
            <person name="Northen T.R."/>
            <person name="Banfield J.F."/>
        </authorList>
    </citation>
    <scope>NUCLEOTIDE SEQUENCE [LARGE SCALE GENOMIC DNA]</scope>
    <source>
        <strain evidence="8">WS_1</strain>
    </source>
</reference>
<evidence type="ECO:0000256" key="2">
    <source>
        <dbReference type="ARBA" id="ARBA00023012"/>
    </source>
</evidence>
<proteinExistence type="predicted"/>
<dbReference type="AlphaFoldDB" id="A0A538S659"/>
<dbReference type="PANTHER" id="PTHR48111:SF1">
    <property type="entry name" value="TWO-COMPONENT RESPONSE REGULATOR ORR33"/>
    <property type="match status" value="1"/>
</dbReference>
<keyword evidence="5" id="KW-0804">Transcription</keyword>
<evidence type="ECO:0000256" key="1">
    <source>
        <dbReference type="ARBA" id="ARBA00022553"/>
    </source>
</evidence>
<dbReference type="InterPro" id="IPR039420">
    <property type="entry name" value="WalR-like"/>
</dbReference>
<protein>
    <submittedName>
        <fullName evidence="8">Response regulator</fullName>
    </submittedName>
</protein>
<dbReference type="GO" id="GO:0000976">
    <property type="term" value="F:transcription cis-regulatory region binding"/>
    <property type="evidence" value="ECO:0007669"/>
    <property type="project" value="TreeGrafter"/>
</dbReference>
<keyword evidence="2" id="KW-0902">Two-component regulatory system</keyword>
<dbReference type="EMBL" id="VBOR01000142">
    <property type="protein sequence ID" value="TMQ46868.1"/>
    <property type="molecule type" value="Genomic_DNA"/>
</dbReference>
<evidence type="ECO:0000256" key="6">
    <source>
        <dbReference type="PROSITE-ProRule" id="PRU00169"/>
    </source>
</evidence>
<dbReference type="PROSITE" id="PS50110">
    <property type="entry name" value="RESPONSE_REGULATORY"/>
    <property type="match status" value="1"/>
</dbReference>
<evidence type="ECO:0000256" key="3">
    <source>
        <dbReference type="ARBA" id="ARBA00023015"/>
    </source>
</evidence>
<keyword evidence="3" id="KW-0805">Transcription regulation</keyword>
<dbReference type="Gene3D" id="3.40.50.2300">
    <property type="match status" value="1"/>
</dbReference>
<feature type="domain" description="Response regulatory" evidence="7">
    <location>
        <begin position="1"/>
        <end position="78"/>
    </location>
</feature>
<evidence type="ECO:0000256" key="4">
    <source>
        <dbReference type="ARBA" id="ARBA00023125"/>
    </source>
</evidence>
<dbReference type="InterPro" id="IPR001789">
    <property type="entry name" value="Sig_transdc_resp-reg_receiver"/>
</dbReference>
<accession>A0A538S659</accession>
<feature type="modified residue" description="4-aspartylphosphate" evidence="6">
    <location>
        <position position="11"/>
    </location>
</feature>
<dbReference type="GO" id="GO:0005829">
    <property type="term" value="C:cytosol"/>
    <property type="evidence" value="ECO:0007669"/>
    <property type="project" value="TreeGrafter"/>
</dbReference>
<dbReference type="GO" id="GO:0032993">
    <property type="term" value="C:protein-DNA complex"/>
    <property type="evidence" value="ECO:0007669"/>
    <property type="project" value="TreeGrafter"/>
</dbReference>
<dbReference type="PANTHER" id="PTHR48111">
    <property type="entry name" value="REGULATOR OF RPOS"/>
    <property type="match status" value="1"/>
</dbReference>
<evidence type="ECO:0000313" key="8">
    <source>
        <dbReference type="EMBL" id="TMQ46868.1"/>
    </source>
</evidence>
<organism evidence="8 9">
    <name type="scientific">Eiseniibacteriota bacterium</name>
    <dbReference type="NCBI Taxonomy" id="2212470"/>
    <lineage>
        <taxon>Bacteria</taxon>
        <taxon>Candidatus Eiseniibacteriota</taxon>
    </lineage>
</organism>
<keyword evidence="1 6" id="KW-0597">Phosphoprotein</keyword>
<evidence type="ECO:0000256" key="5">
    <source>
        <dbReference type="ARBA" id="ARBA00023163"/>
    </source>
</evidence>
<dbReference type="GO" id="GO:0006355">
    <property type="term" value="P:regulation of DNA-templated transcription"/>
    <property type="evidence" value="ECO:0007669"/>
    <property type="project" value="TreeGrafter"/>
</dbReference>
<dbReference type="InterPro" id="IPR011006">
    <property type="entry name" value="CheY-like_superfamily"/>
</dbReference>
<feature type="non-terminal residue" evidence="8">
    <location>
        <position position="1"/>
    </location>
</feature>
<gene>
    <name evidence="8" type="ORF">E6K71_11490</name>
</gene>
<comment type="caution">
    <text evidence="8">The sequence shown here is derived from an EMBL/GenBank/DDBJ whole genome shotgun (WGS) entry which is preliminary data.</text>
</comment>
<dbReference type="GO" id="GO:0000156">
    <property type="term" value="F:phosphorelay response regulator activity"/>
    <property type="evidence" value="ECO:0007669"/>
    <property type="project" value="TreeGrafter"/>
</dbReference>